<dbReference type="SUPFAM" id="SSF53335">
    <property type="entry name" value="S-adenosyl-L-methionine-dependent methyltransferases"/>
    <property type="match status" value="1"/>
</dbReference>
<comment type="caution">
    <text evidence="1">The sequence shown here is derived from an EMBL/GenBank/DDBJ whole genome shotgun (WGS) entry which is preliminary data.</text>
</comment>
<proteinExistence type="predicted"/>
<accession>A0ABV8F2T9</accession>
<dbReference type="RefSeq" id="WP_386190331.1">
    <property type="nucleotide sequence ID" value="NZ_JBHSBC010000016.1"/>
</dbReference>
<organism evidence="1 2">
    <name type="scientific">Streptosporangium jomthongense</name>
    <dbReference type="NCBI Taxonomy" id="1193683"/>
    <lineage>
        <taxon>Bacteria</taxon>
        <taxon>Bacillati</taxon>
        <taxon>Actinomycetota</taxon>
        <taxon>Actinomycetes</taxon>
        <taxon>Streptosporangiales</taxon>
        <taxon>Streptosporangiaceae</taxon>
        <taxon>Streptosporangium</taxon>
    </lineage>
</organism>
<evidence type="ECO:0000313" key="2">
    <source>
        <dbReference type="Proteomes" id="UP001595698"/>
    </source>
</evidence>
<dbReference type="InterPro" id="IPR029063">
    <property type="entry name" value="SAM-dependent_MTases_sf"/>
</dbReference>
<dbReference type="GO" id="GO:0008168">
    <property type="term" value="F:methyltransferase activity"/>
    <property type="evidence" value="ECO:0007669"/>
    <property type="project" value="UniProtKB-KW"/>
</dbReference>
<dbReference type="CDD" id="cd02440">
    <property type="entry name" value="AdoMet_MTases"/>
    <property type="match status" value="1"/>
</dbReference>
<dbReference type="EMBL" id="JBHSBC010000016">
    <property type="protein sequence ID" value="MFC3981965.1"/>
    <property type="molecule type" value="Genomic_DNA"/>
</dbReference>
<dbReference type="Pfam" id="PF06325">
    <property type="entry name" value="PrmA"/>
    <property type="match status" value="1"/>
</dbReference>
<dbReference type="GO" id="GO:0005840">
    <property type="term" value="C:ribosome"/>
    <property type="evidence" value="ECO:0007669"/>
    <property type="project" value="UniProtKB-KW"/>
</dbReference>
<keyword evidence="2" id="KW-1185">Reference proteome</keyword>
<dbReference type="Gene3D" id="3.40.50.150">
    <property type="entry name" value="Vaccinia Virus protein VP39"/>
    <property type="match status" value="1"/>
</dbReference>
<dbReference type="Proteomes" id="UP001595698">
    <property type="component" value="Unassembled WGS sequence"/>
</dbReference>
<keyword evidence="1" id="KW-0687">Ribonucleoprotein</keyword>
<keyword evidence="1" id="KW-0808">Transferase</keyword>
<keyword evidence="1" id="KW-0489">Methyltransferase</keyword>
<reference evidence="2" key="1">
    <citation type="journal article" date="2019" name="Int. J. Syst. Evol. Microbiol.">
        <title>The Global Catalogue of Microorganisms (GCM) 10K type strain sequencing project: providing services to taxonomists for standard genome sequencing and annotation.</title>
        <authorList>
            <consortium name="The Broad Institute Genomics Platform"/>
            <consortium name="The Broad Institute Genome Sequencing Center for Infectious Disease"/>
            <person name="Wu L."/>
            <person name="Ma J."/>
        </authorList>
    </citation>
    <scope>NUCLEOTIDE SEQUENCE [LARGE SCALE GENOMIC DNA]</scope>
    <source>
        <strain evidence="2">TBRC 7912</strain>
    </source>
</reference>
<protein>
    <submittedName>
        <fullName evidence="1">50S ribosomal protein L11 methyltransferase</fullName>
    </submittedName>
</protein>
<gene>
    <name evidence="1" type="ORF">ACFOYY_17620</name>
</gene>
<name>A0ABV8F2T9_9ACTN</name>
<sequence length="371" mass="38913">MWQPGAQVARARGVQALRSLGGALREVGFTEEATAAALSAEDPTDLLSNTAFYAVCSAERVPELLTSPAGVMAQLFVRNGEVPGDVYTKVVPTALRGLLAGLELVAERDGTVTSEVSVSPCRSMYLLSDQLFRGDASVTMAGRSTLVMPPHASSFELLDNLGPVDGRLLDVGSGCGILALALREGCSSVVGVDLNPRAVAYSQVNALVNGLDVGPEEKTDFRVADLRSGLAVGDLADHLVFNSPTGPNHHAEVEVGWMSAEHALGFVAAAMPGALHPEGTARVLLIVEVPEDSPSVPELVRGWLPEEQDVQVAELRRSPLAISAAAVTRGRLDPGCLMADGAAGAARLVDHLRERRIREVVPTLVTLTLPG</sequence>
<evidence type="ECO:0000313" key="1">
    <source>
        <dbReference type="EMBL" id="MFC3981965.1"/>
    </source>
</evidence>
<dbReference type="GO" id="GO:0032259">
    <property type="term" value="P:methylation"/>
    <property type="evidence" value="ECO:0007669"/>
    <property type="project" value="UniProtKB-KW"/>
</dbReference>
<keyword evidence="1" id="KW-0689">Ribosomal protein</keyword>